<evidence type="ECO:0000256" key="5">
    <source>
        <dbReference type="SAM" id="MobiDB-lite"/>
    </source>
</evidence>
<evidence type="ECO:0000256" key="1">
    <source>
        <dbReference type="ARBA" id="ARBA00022603"/>
    </source>
</evidence>
<dbReference type="InterPro" id="IPR001525">
    <property type="entry name" value="C5_MeTfrase"/>
</dbReference>
<dbReference type="Proteomes" id="UP000649617">
    <property type="component" value="Unassembled WGS sequence"/>
</dbReference>
<dbReference type="PANTHER" id="PTHR46098">
    <property type="entry name" value="TRNA (CYTOSINE(38)-C(5))-METHYLTRANSFERASE"/>
    <property type="match status" value="1"/>
</dbReference>
<sequence length="1281" mass="142411">MAPKKRLEPGGAAAQSAAAKKSKMADMNSKLNKDYFAELGVAAAHVMGLPQFKNMRGASANAIGKGGVTNHFDVNAFKKAVKDDSSGGAYVCAGVLPWINEQWVPMPGLPHNMAVVKRLADDIYHDPVLHAMWMAAYRDLQDVSAPDHDDLAAKWSARFLRVTFKFVLLKTDLDIFHAVENKREKMISAGAAVTSSGLQKVIKVIKYKEKYEADNNVQDLNAFQLYKHMTDNIKFSSYSEPVTETYVKEATAVYDKALSISAVFDIVSGLGKDSPFAYVGALHKMATKVKDSQSMTWLFAACADCQRMGFVESGAFSLRSLQPANGKRGILDLLLFKKTMRDYLVDSWMNRKAFPDAVKASIRQVTATHAAYRSMLRPYSMDLQGNPLEPNPVNLEWKKGWPRSCELFLQLVEAVAFDTEFDPSLKNGIKNRKAPDELLEYVQFKEKVVDIETALEKESNRPPTETAATDAHTVTGGAAGSTQVQGSEGQKDDDEDKVNFDRRWRDYAARVVDSYCKFFSEPQTETQLAQLLKNTDMSKTSKGVKGSDCVAALFTCGLSSEAITDPHLRGAPFKKARQHLHENDGGLGPADVFFALDNQKPGLQQKFTDFLKDSNGKKDHLQIRKFTLVYDFDSVRARKLRVKGLGTVNQTETMLAVTAGEALSIPIRKHKHYLDTNNGSIIGMVKLPPYIKCWTMKYEQKKLLYGKMRVPVGGKEEQDGDDNDEEDGENEVPPTVDDFQADASKKQRASTRAADNIEPVHYHTLPEEFFDNLQDVFFVKDLYDFTPSPEAALALLKAKKGYIGICFNDFHQKLLREYVIDKVLESFGTANDPLFHASYAAGLKNTASAVPTPCKKKKKRKDTPSGGKKSKDDKEKKTKQSGPPTPDPDDDGSDDSDEASLVFQDNDDTEDSDFDNVAAPGPVMATGRSDERPILLGTFFSGIETPSIAVHQAGLSSKLMFAVEKERSLRDFISAAFKPQVLENDIEKVDFRSLPHCDILVGGPPCQSFCVGGKGLGLEDSRGPLFFKMVEHAEDRAAASLSMPTAIITEQAPTILKKYRKVYKQLKTRFKCLGFKVKANTLATNDYGLLQNRNRAYIVAYKPLPGRTFSFPKPLKNKVPMKFMLKRRNKNTEPASCSSNHNKKMLEKALAQIRTEGLDPSSQTIFVDIDASEKFQQWRLGESPTLTRARTSSGGWYISNYGRRMDTEEMLKFQGIAFGSLRGKEKVISRRALNTAIGNAMSANILERLIPRVAWVTGCIASPHPDKWEEPNFVKSGGRFC</sequence>
<dbReference type="OrthoDB" id="412897at2759"/>
<keyword evidence="1 4" id="KW-0489">Methyltransferase</keyword>
<dbReference type="PROSITE" id="PS51679">
    <property type="entry name" value="SAM_MT_C5"/>
    <property type="match status" value="1"/>
</dbReference>
<dbReference type="InterPro" id="IPR029063">
    <property type="entry name" value="SAM-dependent_MTases_sf"/>
</dbReference>
<comment type="similarity">
    <text evidence="4">Belongs to the class I-like SAM-binding methyltransferase superfamily. C5-methyltransferase family.</text>
</comment>
<evidence type="ECO:0000256" key="4">
    <source>
        <dbReference type="PROSITE-ProRule" id="PRU01016"/>
    </source>
</evidence>
<evidence type="ECO:0000313" key="7">
    <source>
        <dbReference type="Proteomes" id="UP000649617"/>
    </source>
</evidence>
<keyword evidence="2 4" id="KW-0808">Transferase</keyword>
<dbReference type="Pfam" id="PF00145">
    <property type="entry name" value="DNA_methylase"/>
    <property type="match status" value="1"/>
</dbReference>
<feature type="region of interest" description="Disordered" evidence="5">
    <location>
        <begin position="455"/>
        <end position="497"/>
    </location>
</feature>
<protein>
    <submittedName>
        <fullName evidence="6">NgoBIM protein</fullName>
    </submittedName>
</protein>
<gene>
    <name evidence="6" type="primary">ngoBIM</name>
    <name evidence="6" type="ORF">SPIL2461_LOCUS6303</name>
</gene>
<dbReference type="Gene3D" id="3.90.120.10">
    <property type="entry name" value="DNA Methylase, subunit A, domain 2"/>
    <property type="match status" value="1"/>
</dbReference>
<feature type="region of interest" description="Disordered" evidence="5">
    <location>
        <begin position="712"/>
        <end position="752"/>
    </location>
</feature>
<feature type="compositionally biased region" description="Basic and acidic residues" evidence="5">
    <location>
        <begin position="869"/>
        <end position="878"/>
    </location>
</feature>
<dbReference type="Gene3D" id="3.40.50.150">
    <property type="entry name" value="Vaccinia Virus protein VP39"/>
    <property type="match status" value="1"/>
</dbReference>
<accession>A0A812N0P3</accession>
<feature type="compositionally biased region" description="Acidic residues" evidence="5">
    <location>
        <begin position="718"/>
        <end position="730"/>
    </location>
</feature>
<evidence type="ECO:0000313" key="6">
    <source>
        <dbReference type="EMBL" id="CAE7281295.1"/>
    </source>
</evidence>
<dbReference type="NCBIfam" id="TIGR00675">
    <property type="entry name" value="dcm"/>
    <property type="match status" value="1"/>
</dbReference>
<reference evidence="6" key="1">
    <citation type="submission" date="2021-02" db="EMBL/GenBank/DDBJ databases">
        <authorList>
            <person name="Dougan E. K."/>
            <person name="Rhodes N."/>
            <person name="Thang M."/>
            <person name="Chan C."/>
        </authorList>
    </citation>
    <scope>NUCLEOTIDE SEQUENCE</scope>
</reference>
<feature type="compositionally biased region" description="Acidic residues" evidence="5">
    <location>
        <begin position="887"/>
        <end position="898"/>
    </location>
</feature>
<organism evidence="6 7">
    <name type="scientific">Symbiodinium pilosum</name>
    <name type="common">Dinoflagellate</name>
    <dbReference type="NCBI Taxonomy" id="2952"/>
    <lineage>
        <taxon>Eukaryota</taxon>
        <taxon>Sar</taxon>
        <taxon>Alveolata</taxon>
        <taxon>Dinophyceae</taxon>
        <taxon>Suessiales</taxon>
        <taxon>Symbiodiniaceae</taxon>
        <taxon>Symbiodinium</taxon>
    </lineage>
</organism>
<evidence type="ECO:0000256" key="3">
    <source>
        <dbReference type="ARBA" id="ARBA00022691"/>
    </source>
</evidence>
<feature type="active site" evidence="4">
    <location>
        <position position="1006"/>
    </location>
</feature>
<feature type="compositionally biased region" description="Acidic residues" evidence="5">
    <location>
        <begin position="905"/>
        <end position="914"/>
    </location>
</feature>
<feature type="region of interest" description="Disordered" evidence="5">
    <location>
        <begin position="849"/>
        <end position="929"/>
    </location>
</feature>
<dbReference type="GO" id="GO:0032259">
    <property type="term" value="P:methylation"/>
    <property type="evidence" value="ECO:0007669"/>
    <property type="project" value="UniProtKB-KW"/>
</dbReference>
<keyword evidence="3 4" id="KW-0949">S-adenosyl-L-methionine</keyword>
<dbReference type="PANTHER" id="PTHR46098:SF1">
    <property type="entry name" value="TRNA (CYTOSINE(38)-C(5))-METHYLTRANSFERASE"/>
    <property type="match status" value="1"/>
</dbReference>
<proteinExistence type="inferred from homology"/>
<evidence type="ECO:0000256" key="2">
    <source>
        <dbReference type="ARBA" id="ARBA00022679"/>
    </source>
</evidence>
<dbReference type="SUPFAM" id="SSF53335">
    <property type="entry name" value="S-adenosyl-L-methionine-dependent methyltransferases"/>
    <property type="match status" value="1"/>
</dbReference>
<dbReference type="EMBL" id="CAJNIZ010009422">
    <property type="protein sequence ID" value="CAE7281295.1"/>
    <property type="molecule type" value="Genomic_DNA"/>
</dbReference>
<comment type="caution">
    <text evidence="6">The sequence shown here is derived from an EMBL/GenBank/DDBJ whole genome shotgun (WGS) entry which is preliminary data.</text>
</comment>
<dbReference type="GO" id="GO:0008168">
    <property type="term" value="F:methyltransferase activity"/>
    <property type="evidence" value="ECO:0007669"/>
    <property type="project" value="UniProtKB-KW"/>
</dbReference>
<keyword evidence="7" id="KW-1185">Reference proteome</keyword>
<dbReference type="InterPro" id="IPR050750">
    <property type="entry name" value="C5-MTase"/>
</dbReference>
<name>A0A812N0P3_SYMPI</name>